<keyword evidence="2" id="KW-1185">Reference proteome</keyword>
<evidence type="ECO:0000313" key="1">
    <source>
        <dbReference type="EMBL" id="PON42329.1"/>
    </source>
</evidence>
<evidence type="ECO:0000313" key="2">
    <source>
        <dbReference type="Proteomes" id="UP000237105"/>
    </source>
</evidence>
<sequence>MIIGLLVGGGGDGCWVLGKLNIHCLLWFNSSLSTTMDMDSDSEELEGRCNVMTMDWGLLASF</sequence>
<gene>
    <name evidence="1" type="ORF">PanWU01x14_282850</name>
</gene>
<accession>A0A2P5B0K8</accession>
<reference evidence="2" key="1">
    <citation type="submission" date="2016-06" db="EMBL/GenBank/DDBJ databases">
        <title>Parallel loss of symbiosis genes in relatives of nitrogen-fixing non-legume Parasponia.</title>
        <authorList>
            <person name="Van Velzen R."/>
            <person name="Holmer R."/>
            <person name="Bu F."/>
            <person name="Rutten L."/>
            <person name="Van Zeijl A."/>
            <person name="Liu W."/>
            <person name="Santuari L."/>
            <person name="Cao Q."/>
            <person name="Sharma T."/>
            <person name="Shen D."/>
            <person name="Roswanjaya Y."/>
            <person name="Wardhani T."/>
            <person name="Kalhor M.S."/>
            <person name="Jansen J."/>
            <person name="Van den Hoogen J."/>
            <person name="Gungor B."/>
            <person name="Hartog M."/>
            <person name="Hontelez J."/>
            <person name="Verver J."/>
            <person name="Yang W.-C."/>
            <person name="Schijlen E."/>
            <person name="Repin R."/>
            <person name="Schilthuizen M."/>
            <person name="Schranz E."/>
            <person name="Heidstra R."/>
            <person name="Miyata K."/>
            <person name="Fedorova E."/>
            <person name="Kohlen W."/>
            <person name="Bisseling T."/>
            <person name="Smit S."/>
            <person name="Geurts R."/>
        </authorList>
    </citation>
    <scope>NUCLEOTIDE SEQUENCE [LARGE SCALE GENOMIC DNA]</scope>
    <source>
        <strain evidence="2">cv. WU1-14</strain>
    </source>
</reference>
<dbReference type="AlphaFoldDB" id="A0A2P5B0K8"/>
<protein>
    <submittedName>
        <fullName evidence="1">Uncharacterized protein</fullName>
    </submittedName>
</protein>
<comment type="caution">
    <text evidence="1">The sequence shown here is derived from an EMBL/GenBank/DDBJ whole genome shotgun (WGS) entry which is preliminary data.</text>
</comment>
<organism evidence="1 2">
    <name type="scientific">Parasponia andersonii</name>
    <name type="common">Sponia andersonii</name>
    <dbReference type="NCBI Taxonomy" id="3476"/>
    <lineage>
        <taxon>Eukaryota</taxon>
        <taxon>Viridiplantae</taxon>
        <taxon>Streptophyta</taxon>
        <taxon>Embryophyta</taxon>
        <taxon>Tracheophyta</taxon>
        <taxon>Spermatophyta</taxon>
        <taxon>Magnoliopsida</taxon>
        <taxon>eudicotyledons</taxon>
        <taxon>Gunneridae</taxon>
        <taxon>Pentapetalae</taxon>
        <taxon>rosids</taxon>
        <taxon>fabids</taxon>
        <taxon>Rosales</taxon>
        <taxon>Cannabaceae</taxon>
        <taxon>Parasponia</taxon>
    </lineage>
</organism>
<name>A0A2P5B0K8_PARAD</name>
<dbReference type="Proteomes" id="UP000237105">
    <property type="component" value="Unassembled WGS sequence"/>
</dbReference>
<dbReference type="EMBL" id="JXTB01000394">
    <property type="protein sequence ID" value="PON42329.1"/>
    <property type="molecule type" value="Genomic_DNA"/>
</dbReference>
<proteinExistence type="predicted"/>